<comment type="caution">
    <text evidence="2">The sequence shown here is derived from an EMBL/GenBank/DDBJ whole genome shotgun (WGS) entry which is preliminary data.</text>
</comment>
<proteinExistence type="predicted"/>
<gene>
    <name evidence="2" type="ORF">Q5741_11180</name>
</gene>
<dbReference type="EMBL" id="JAUQTB010000005">
    <property type="protein sequence ID" value="MDO7906978.1"/>
    <property type="molecule type" value="Genomic_DNA"/>
</dbReference>
<name>A0ABT9CCI3_9BACL</name>
<keyword evidence="1" id="KW-1133">Transmembrane helix</keyword>
<keyword evidence="1" id="KW-0812">Transmembrane</keyword>
<protein>
    <submittedName>
        <fullName evidence="2">Uncharacterized protein</fullName>
    </submittedName>
</protein>
<sequence>MPKFLDLRTSEQSNTDTSTLAVPVGAGAAVVIGDIGLVTTGFAGQIRVSLQGYAKVTTTTAGSTLTYQVVRNGALIFTTTLTAVTAGEQDLGGFTAADLPPAPASGLIQYQLLVFASAAGITLGARAFTGVAASD</sequence>
<keyword evidence="3" id="KW-1185">Reference proteome</keyword>
<feature type="transmembrane region" description="Helical" evidence="1">
    <location>
        <begin position="20"/>
        <end position="43"/>
    </location>
</feature>
<evidence type="ECO:0000313" key="3">
    <source>
        <dbReference type="Proteomes" id="UP001240171"/>
    </source>
</evidence>
<accession>A0ABT9CCI3</accession>
<dbReference type="Proteomes" id="UP001240171">
    <property type="component" value="Unassembled WGS sequence"/>
</dbReference>
<evidence type="ECO:0000313" key="2">
    <source>
        <dbReference type="EMBL" id="MDO7906978.1"/>
    </source>
</evidence>
<keyword evidence="1" id="KW-0472">Membrane</keyword>
<dbReference type="RefSeq" id="WP_305024179.1">
    <property type="nucleotide sequence ID" value="NZ_JAUQTB010000005.1"/>
</dbReference>
<organism evidence="2 3">
    <name type="scientific">Paenibacillus lacisoli</name>
    <dbReference type="NCBI Taxonomy" id="3064525"/>
    <lineage>
        <taxon>Bacteria</taxon>
        <taxon>Bacillati</taxon>
        <taxon>Bacillota</taxon>
        <taxon>Bacilli</taxon>
        <taxon>Bacillales</taxon>
        <taxon>Paenibacillaceae</taxon>
        <taxon>Paenibacillus</taxon>
    </lineage>
</organism>
<reference evidence="2 3" key="1">
    <citation type="submission" date="2023-07" db="EMBL/GenBank/DDBJ databases">
        <title>Paenibacillus sp. JX-17 nov. isolated from soil.</title>
        <authorList>
            <person name="Wan Y."/>
            <person name="Liu B."/>
        </authorList>
    </citation>
    <scope>NUCLEOTIDE SEQUENCE [LARGE SCALE GENOMIC DNA]</scope>
    <source>
        <strain evidence="2 3">JX-17</strain>
    </source>
</reference>
<evidence type="ECO:0000256" key="1">
    <source>
        <dbReference type="SAM" id="Phobius"/>
    </source>
</evidence>